<evidence type="ECO:0000256" key="9">
    <source>
        <dbReference type="ARBA" id="ARBA00022729"/>
    </source>
</evidence>
<dbReference type="Gene3D" id="3.30.200.20">
    <property type="entry name" value="Phosphorylase Kinase, domain 1"/>
    <property type="match status" value="1"/>
</dbReference>
<evidence type="ECO:0000259" key="21">
    <source>
        <dbReference type="PROSITE" id="PS50011"/>
    </source>
</evidence>
<keyword evidence="11 19" id="KW-0547">Nucleotide-binding</keyword>
<dbReference type="InterPro" id="IPR000719">
    <property type="entry name" value="Prot_kinase_dom"/>
</dbReference>
<dbReference type="PROSITE" id="PS00107">
    <property type="entry name" value="PROTEIN_KINASE_ATP"/>
    <property type="match status" value="1"/>
</dbReference>
<dbReference type="Gene3D" id="1.10.510.10">
    <property type="entry name" value="Transferase(Phosphotransferase) domain 1"/>
    <property type="match status" value="1"/>
</dbReference>
<dbReference type="Proteomes" id="UP000288805">
    <property type="component" value="Unassembled WGS sequence"/>
</dbReference>
<reference evidence="22 23" key="1">
    <citation type="journal article" date="2018" name="PLoS Genet.">
        <title>Population sequencing reveals clonal diversity and ancestral inbreeding in the grapevine cultivar Chardonnay.</title>
        <authorList>
            <person name="Roach M.J."/>
            <person name="Johnson D.L."/>
            <person name="Bohlmann J."/>
            <person name="van Vuuren H.J."/>
            <person name="Jones S.J."/>
            <person name="Pretorius I.S."/>
            <person name="Schmidt S.A."/>
            <person name="Borneman A.R."/>
        </authorList>
    </citation>
    <scope>NUCLEOTIDE SEQUENCE [LARGE SCALE GENOMIC DNA]</scope>
    <source>
        <strain evidence="23">cv. Chardonnay</strain>
        <tissue evidence="22">Leaf</tissue>
    </source>
</reference>
<dbReference type="SMART" id="SM00220">
    <property type="entry name" value="S_TKc"/>
    <property type="match status" value="1"/>
</dbReference>
<dbReference type="PROSITE" id="PS50011">
    <property type="entry name" value="PROTEIN_KINASE_DOM"/>
    <property type="match status" value="1"/>
</dbReference>
<comment type="subcellular location">
    <subcellularLocation>
        <location evidence="1">Cell membrane</location>
        <topology evidence="1">Single-pass type I membrane protein</topology>
    </subcellularLocation>
</comment>
<dbReference type="GO" id="GO:0009845">
    <property type="term" value="P:seed germination"/>
    <property type="evidence" value="ECO:0007669"/>
    <property type="project" value="UniProtKB-ARBA"/>
</dbReference>
<evidence type="ECO:0000256" key="17">
    <source>
        <dbReference type="ARBA" id="ARBA00047899"/>
    </source>
</evidence>
<evidence type="ECO:0000256" key="16">
    <source>
        <dbReference type="ARBA" id="ARBA00023170"/>
    </source>
</evidence>
<dbReference type="InterPro" id="IPR008271">
    <property type="entry name" value="Ser/Thr_kinase_AS"/>
</dbReference>
<dbReference type="CDD" id="cd06899">
    <property type="entry name" value="lectin_legume_LecRK_Arcelin_ConA"/>
    <property type="match status" value="1"/>
</dbReference>
<comment type="catalytic activity">
    <reaction evidence="17">
        <text>L-threonyl-[protein] + ATP = O-phospho-L-threonyl-[protein] + ADP + H(+)</text>
        <dbReference type="Rhea" id="RHEA:46608"/>
        <dbReference type="Rhea" id="RHEA-COMP:11060"/>
        <dbReference type="Rhea" id="RHEA-COMP:11605"/>
        <dbReference type="ChEBI" id="CHEBI:15378"/>
        <dbReference type="ChEBI" id="CHEBI:30013"/>
        <dbReference type="ChEBI" id="CHEBI:30616"/>
        <dbReference type="ChEBI" id="CHEBI:61977"/>
        <dbReference type="ChEBI" id="CHEBI:456216"/>
        <dbReference type="EC" id="2.7.11.1"/>
    </reaction>
</comment>
<dbReference type="EMBL" id="QGNW01000328">
    <property type="protein sequence ID" value="RVW76508.1"/>
    <property type="molecule type" value="Genomic_DNA"/>
</dbReference>
<dbReference type="GO" id="GO:0005524">
    <property type="term" value="F:ATP binding"/>
    <property type="evidence" value="ECO:0007669"/>
    <property type="project" value="UniProtKB-UniRule"/>
</dbReference>
<gene>
    <name evidence="22" type="primary">LECRK63_3</name>
    <name evidence="22" type="ORF">CK203_053348</name>
</gene>
<comment type="catalytic activity">
    <reaction evidence="18">
        <text>L-seryl-[protein] + ATP = O-phospho-L-seryl-[protein] + ADP + H(+)</text>
        <dbReference type="Rhea" id="RHEA:17989"/>
        <dbReference type="Rhea" id="RHEA-COMP:9863"/>
        <dbReference type="Rhea" id="RHEA-COMP:11604"/>
        <dbReference type="ChEBI" id="CHEBI:15378"/>
        <dbReference type="ChEBI" id="CHEBI:29999"/>
        <dbReference type="ChEBI" id="CHEBI:30616"/>
        <dbReference type="ChEBI" id="CHEBI:83421"/>
        <dbReference type="ChEBI" id="CHEBI:456216"/>
        <dbReference type="EC" id="2.7.11.1"/>
    </reaction>
</comment>
<keyword evidence="13 19" id="KW-0067">ATP-binding</keyword>
<dbReference type="InterPro" id="IPR011009">
    <property type="entry name" value="Kinase-like_dom_sf"/>
</dbReference>
<comment type="similarity">
    <text evidence="3">In the C-terminal section; belongs to the protein kinase superfamily. Ser/Thr protein kinase family.</text>
</comment>
<proteinExistence type="inferred from homology"/>
<name>A0A438GWD5_VITVI</name>
<accession>A0A438GWD5</accession>
<feature type="domain" description="Protein kinase" evidence="21">
    <location>
        <begin position="423"/>
        <end position="705"/>
    </location>
</feature>
<keyword evidence="7" id="KW-0808">Transferase</keyword>
<protein>
    <recommendedName>
        <fullName evidence="4">non-specific serine/threonine protein kinase</fullName>
        <ecNumber evidence="4">2.7.11.1</ecNumber>
    </recommendedName>
</protein>
<dbReference type="FunFam" id="2.60.120.200:FF:000096">
    <property type="entry name" value="L-type lectin-domain containing receptor kinase V.9"/>
    <property type="match status" value="1"/>
</dbReference>
<sequence>MYKTFNRRIQDRRPSSLVEAALDLEVNVIMRLMWSRGHDQRVSKSRGLKGSNLYGCISTALLPVSWHGVKMEYDMTVSFSLPSLPPFFFFIVNGAAQSQSSSLDFVYNGFNRTEKNFTLKGATIIKPSGALKLTNRSRDVIGHAFYPDPINLLNSSNNISSFSTSFVFSIIPSGSDGGGYGLAFLLSPSTDLQGADSGHFLGILNSTNDGDESNHIFAVEFDTVNGHNEGKSSEGNHVGININKMDSIASEPASYYVNDTDKKEEVNLDSGHIQAWIDYADGVVNVTIAPLSVPDKPMKPLMSKEIELPGVVTNSMYVGFSASTGEERSSHYILGWSFCINGTARPLNLSILPVPPIETDSSSLHTGIKVLITGLAVILLVFGAWLIRLLYRRKMKPEDLEDWELDYPHRFRYKDLYTSTKGFKVSEVIGVGGFATVYKGVLPTNGNEVAVKKIVQNLTHGMREFAAEIESLGRLRHKNLVNLQGWCKHKNDLLLVYDYIPNGSLDSLLFHPPDNFVLSWDQRFKILRGIAAGLLYLHEEWEKVVIHRDVKASNVLIDSDMNGRLGDFGLARLYDHGKNSHTTSVVGTIGYIAPELTRTGKASTSSDVFAYGVLLLEVACGKRPIRPADSQSSDHFILMDWVFECYQAGQILDAVDPRMNSVYVVEEVELVLRLGLFCSHPRPEARPTMRQVTRYLSRDDPLPIVDDWAAPDSSRFSDISPRFLQIVSTDTITSSCRSSSVGYISSGSIRAGR</sequence>
<keyword evidence="12 22" id="KW-0418">Kinase</keyword>
<evidence type="ECO:0000256" key="20">
    <source>
        <dbReference type="SAM" id="Phobius"/>
    </source>
</evidence>
<dbReference type="InterPro" id="IPR050528">
    <property type="entry name" value="L-type_Lectin-RKs"/>
</dbReference>
<dbReference type="OrthoDB" id="543442at2759"/>
<evidence type="ECO:0000256" key="13">
    <source>
        <dbReference type="ARBA" id="ARBA00022840"/>
    </source>
</evidence>
<evidence type="ECO:0000256" key="11">
    <source>
        <dbReference type="ARBA" id="ARBA00022741"/>
    </source>
</evidence>
<keyword evidence="6" id="KW-0723">Serine/threonine-protein kinase</keyword>
<dbReference type="Pfam" id="PF00139">
    <property type="entry name" value="Lectin_legB"/>
    <property type="match status" value="1"/>
</dbReference>
<evidence type="ECO:0000256" key="14">
    <source>
        <dbReference type="ARBA" id="ARBA00022989"/>
    </source>
</evidence>
<keyword evidence="15 20" id="KW-0472">Membrane</keyword>
<dbReference type="FunFam" id="1.10.510.10:FF:000108">
    <property type="entry name" value="L-type lectin-domain containing receptor kinase S.4"/>
    <property type="match status" value="1"/>
</dbReference>
<keyword evidence="10" id="KW-0430">Lectin</keyword>
<dbReference type="InterPro" id="IPR001220">
    <property type="entry name" value="Legume_lectin_dom"/>
</dbReference>
<dbReference type="Gene3D" id="2.60.120.200">
    <property type="match status" value="1"/>
</dbReference>
<evidence type="ECO:0000256" key="15">
    <source>
        <dbReference type="ARBA" id="ARBA00023136"/>
    </source>
</evidence>
<dbReference type="GO" id="GO:0004674">
    <property type="term" value="F:protein serine/threonine kinase activity"/>
    <property type="evidence" value="ECO:0007669"/>
    <property type="project" value="UniProtKB-KW"/>
</dbReference>
<dbReference type="SUPFAM" id="SSF56112">
    <property type="entry name" value="Protein kinase-like (PK-like)"/>
    <property type="match status" value="1"/>
</dbReference>
<comment type="caution">
    <text evidence="22">The sequence shown here is derived from an EMBL/GenBank/DDBJ whole genome shotgun (WGS) entry which is preliminary data.</text>
</comment>
<evidence type="ECO:0000256" key="7">
    <source>
        <dbReference type="ARBA" id="ARBA00022679"/>
    </source>
</evidence>
<keyword evidence="14 20" id="KW-1133">Transmembrane helix</keyword>
<organism evidence="22 23">
    <name type="scientific">Vitis vinifera</name>
    <name type="common">Grape</name>
    <dbReference type="NCBI Taxonomy" id="29760"/>
    <lineage>
        <taxon>Eukaryota</taxon>
        <taxon>Viridiplantae</taxon>
        <taxon>Streptophyta</taxon>
        <taxon>Embryophyta</taxon>
        <taxon>Tracheophyta</taxon>
        <taxon>Spermatophyta</taxon>
        <taxon>Magnoliopsida</taxon>
        <taxon>eudicotyledons</taxon>
        <taxon>Gunneridae</taxon>
        <taxon>Pentapetalae</taxon>
        <taxon>rosids</taxon>
        <taxon>Vitales</taxon>
        <taxon>Vitaceae</taxon>
        <taxon>Viteae</taxon>
        <taxon>Vitis</taxon>
    </lineage>
</organism>
<evidence type="ECO:0000256" key="3">
    <source>
        <dbReference type="ARBA" id="ARBA00010217"/>
    </source>
</evidence>
<evidence type="ECO:0000256" key="1">
    <source>
        <dbReference type="ARBA" id="ARBA00004251"/>
    </source>
</evidence>
<evidence type="ECO:0000313" key="22">
    <source>
        <dbReference type="EMBL" id="RVW76508.1"/>
    </source>
</evidence>
<evidence type="ECO:0000256" key="4">
    <source>
        <dbReference type="ARBA" id="ARBA00012513"/>
    </source>
</evidence>
<evidence type="ECO:0000256" key="6">
    <source>
        <dbReference type="ARBA" id="ARBA00022527"/>
    </source>
</evidence>
<dbReference type="Pfam" id="PF00069">
    <property type="entry name" value="Pkinase"/>
    <property type="match status" value="1"/>
</dbReference>
<dbReference type="PANTHER" id="PTHR27007">
    <property type="match status" value="1"/>
</dbReference>
<dbReference type="GO" id="GO:0005886">
    <property type="term" value="C:plasma membrane"/>
    <property type="evidence" value="ECO:0007669"/>
    <property type="project" value="UniProtKB-SubCell"/>
</dbReference>
<dbReference type="CDD" id="cd14066">
    <property type="entry name" value="STKc_IRAK"/>
    <property type="match status" value="1"/>
</dbReference>
<dbReference type="SUPFAM" id="SSF49899">
    <property type="entry name" value="Concanavalin A-like lectins/glucanases"/>
    <property type="match status" value="1"/>
</dbReference>
<evidence type="ECO:0000256" key="8">
    <source>
        <dbReference type="ARBA" id="ARBA00022692"/>
    </source>
</evidence>
<feature type="binding site" evidence="19">
    <location>
        <position position="453"/>
    </location>
    <ligand>
        <name>ATP</name>
        <dbReference type="ChEBI" id="CHEBI:30616"/>
    </ligand>
</feature>
<evidence type="ECO:0000256" key="19">
    <source>
        <dbReference type="PROSITE-ProRule" id="PRU10141"/>
    </source>
</evidence>
<keyword evidence="8 20" id="KW-0812">Transmembrane</keyword>
<dbReference type="GO" id="GO:0009738">
    <property type="term" value="P:abscisic acid-activated signaling pathway"/>
    <property type="evidence" value="ECO:0007669"/>
    <property type="project" value="UniProtKB-ARBA"/>
</dbReference>
<dbReference type="PROSITE" id="PS00108">
    <property type="entry name" value="PROTEIN_KINASE_ST"/>
    <property type="match status" value="1"/>
</dbReference>
<keyword evidence="5" id="KW-1003">Cell membrane</keyword>
<keyword evidence="9" id="KW-0732">Signal</keyword>
<dbReference type="InterPro" id="IPR017441">
    <property type="entry name" value="Protein_kinase_ATP_BS"/>
</dbReference>
<evidence type="ECO:0000256" key="18">
    <source>
        <dbReference type="ARBA" id="ARBA00048679"/>
    </source>
</evidence>
<feature type="transmembrane region" description="Helical" evidence="20">
    <location>
        <begin position="370"/>
        <end position="391"/>
    </location>
</feature>
<dbReference type="GO" id="GO:0030246">
    <property type="term" value="F:carbohydrate binding"/>
    <property type="evidence" value="ECO:0007669"/>
    <property type="project" value="UniProtKB-KW"/>
</dbReference>
<keyword evidence="16 22" id="KW-0675">Receptor</keyword>
<dbReference type="InterPro" id="IPR013320">
    <property type="entry name" value="ConA-like_dom_sf"/>
</dbReference>
<evidence type="ECO:0000313" key="23">
    <source>
        <dbReference type="Proteomes" id="UP000288805"/>
    </source>
</evidence>
<evidence type="ECO:0000256" key="2">
    <source>
        <dbReference type="ARBA" id="ARBA00008536"/>
    </source>
</evidence>
<comment type="similarity">
    <text evidence="2">In the N-terminal section; belongs to the leguminous lectin family.</text>
</comment>
<dbReference type="AlphaFoldDB" id="A0A438GWD5"/>
<evidence type="ECO:0000256" key="10">
    <source>
        <dbReference type="ARBA" id="ARBA00022734"/>
    </source>
</evidence>
<evidence type="ECO:0000256" key="5">
    <source>
        <dbReference type="ARBA" id="ARBA00022475"/>
    </source>
</evidence>
<evidence type="ECO:0000256" key="12">
    <source>
        <dbReference type="ARBA" id="ARBA00022777"/>
    </source>
</evidence>
<dbReference type="EC" id="2.7.11.1" evidence="4"/>
<dbReference type="FunFam" id="3.30.200.20:FF:000491">
    <property type="entry name" value="Lectin-domain containing receptor kinase VI.3"/>
    <property type="match status" value="1"/>
</dbReference>